<keyword evidence="1" id="KW-0547">Nucleotide-binding</keyword>
<dbReference type="GO" id="GO:0070478">
    <property type="term" value="P:nuclear-transcribed mRNA catabolic process, 3'-5' exonucleolytic nonsense-mediated decay"/>
    <property type="evidence" value="ECO:0007669"/>
    <property type="project" value="TreeGrafter"/>
</dbReference>
<sequence length="184" mass="18455">MRPVHLHVCGDPAALPLLRALAADCGERLEEVAYQRLSPLTVQRQALRGLEDVAPATPWRGARSGGDGGGSGEPCGYGDPSSSGSECEEDDGGDWAAAGSGGGGVPRRRRRREGGGTGLPRAVGLVYGALPPEARRAQAALFNAGNGGGGTDGSGSGRGAGGGGYEVLVASDAVGMGLNLHIRR</sequence>
<evidence type="ECO:0008006" key="8">
    <source>
        <dbReference type="Google" id="ProtNLM"/>
    </source>
</evidence>
<evidence type="ECO:0000256" key="2">
    <source>
        <dbReference type="ARBA" id="ARBA00022801"/>
    </source>
</evidence>
<gene>
    <name evidence="6" type="ORF">Rsub_01773</name>
</gene>
<dbReference type="AlphaFoldDB" id="A0A2V0NNC9"/>
<reference evidence="6 7" key="1">
    <citation type="journal article" date="2018" name="Sci. Rep.">
        <title>Raphidocelis subcapitata (=Pseudokirchneriella subcapitata) provides an insight into genome evolution and environmental adaptations in the Sphaeropleales.</title>
        <authorList>
            <person name="Suzuki S."/>
            <person name="Yamaguchi H."/>
            <person name="Nakajima N."/>
            <person name="Kawachi M."/>
        </authorList>
    </citation>
    <scope>NUCLEOTIDE SEQUENCE [LARGE SCALE GENOMIC DNA]</scope>
    <source>
        <strain evidence="6 7">NIES-35</strain>
    </source>
</reference>
<dbReference type="Gene3D" id="3.40.50.300">
    <property type="entry name" value="P-loop containing nucleotide triphosphate hydrolases"/>
    <property type="match status" value="1"/>
</dbReference>
<keyword evidence="4" id="KW-0067">ATP-binding</keyword>
<dbReference type="OrthoDB" id="6692397at2759"/>
<dbReference type="InterPro" id="IPR050699">
    <property type="entry name" value="RNA-DNA_Helicase"/>
</dbReference>
<dbReference type="Proteomes" id="UP000247498">
    <property type="component" value="Unassembled WGS sequence"/>
</dbReference>
<evidence type="ECO:0000313" key="6">
    <source>
        <dbReference type="EMBL" id="GBF89056.1"/>
    </source>
</evidence>
<feature type="compositionally biased region" description="Low complexity" evidence="5">
    <location>
        <begin position="76"/>
        <end position="85"/>
    </location>
</feature>
<proteinExistence type="predicted"/>
<comment type="caution">
    <text evidence="6">The sequence shown here is derived from an EMBL/GenBank/DDBJ whole genome shotgun (WGS) entry which is preliminary data.</text>
</comment>
<dbReference type="PANTHER" id="PTHR12131">
    <property type="entry name" value="ATP-DEPENDENT RNA AND DNA HELICASE"/>
    <property type="match status" value="1"/>
</dbReference>
<dbReference type="PANTHER" id="PTHR12131:SF1">
    <property type="entry name" value="ATP-DEPENDENT RNA HELICASE SUPV3L1, MITOCHONDRIAL-RELATED"/>
    <property type="match status" value="1"/>
</dbReference>
<protein>
    <recommendedName>
        <fullName evidence="8">Helicase C-terminal domain-containing protein</fullName>
    </recommendedName>
</protein>
<evidence type="ECO:0000256" key="1">
    <source>
        <dbReference type="ARBA" id="ARBA00022741"/>
    </source>
</evidence>
<feature type="region of interest" description="Disordered" evidence="5">
    <location>
        <begin position="53"/>
        <end position="123"/>
    </location>
</feature>
<evidence type="ECO:0000256" key="3">
    <source>
        <dbReference type="ARBA" id="ARBA00022806"/>
    </source>
</evidence>
<evidence type="ECO:0000256" key="4">
    <source>
        <dbReference type="ARBA" id="ARBA00022840"/>
    </source>
</evidence>
<accession>A0A2V0NNC9</accession>
<dbReference type="GO" id="GO:0016787">
    <property type="term" value="F:hydrolase activity"/>
    <property type="evidence" value="ECO:0007669"/>
    <property type="project" value="UniProtKB-KW"/>
</dbReference>
<dbReference type="InterPro" id="IPR027417">
    <property type="entry name" value="P-loop_NTPase"/>
</dbReference>
<dbReference type="EMBL" id="BDRX01000008">
    <property type="protein sequence ID" value="GBF89056.1"/>
    <property type="molecule type" value="Genomic_DNA"/>
</dbReference>
<dbReference type="GO" id="GO:0004386">
    <property type="term" value="F:helicase activity"/>
    <property type="evidence" value="ECO:0007669"/>
    <property type="project" value="UniProtKB-KW"/>
</dbReference>
<dbReference type="InParanoid" id="A0A2V0NNC9"/>
<evidence type="ECO:0000313" key="7">
    <source>
        <dbReference type="Proteomes" id="UP000247498"/>
    </source>
</evidence>
<keyword evidence="3" id="KW-0347">Helicase</keyword>
<dbReference type="GO" id="GO:0055087">
    <property type="term" value="C:Ski complex"/>
    <property type="evidence" value="ECO:0007669"/>
    <property type="project" value="TreeGrafter"/>
</dbReference>
<name>A0A2V0NNC9_9CHLO</name>
<evidence type="ECO:0000256" key="5">
    <source>
        <dbReference type="SAM" id="MobiDB-lite"/>
    </source>
</evidence>
<dbReference type="STRING" id="307507.A0A2V0NNC9"/>
<keyword evidence="7" id="KW-1185">Reference proteome</keyword>
<keyword evidence="2" id="KW-0378">Hydrolase</keyword>
<feature type="compositionally biased region" description="Gly residues" evidence="5">
    <location>
        <begin position="63"/>
        <end position="75"/>
    </location>
</feature>
<dbReference type="GO" id="GO:0005524">
    <property type="term" value="F:ATP binding"/>
    <property type="evidence" value="ECO:0007669"/>
    <property type="project" value="UniProtKB-KW"/>
</dbReference>
<organism evidence="6 7">
    <name type="scientific">Raphidocelis subcapitata</name>
    <dbReference type="NCBI Taxonomy" id="307507"/>
    <lineage>
        <taxon>Eukaryota</taxon>
        <taxon>Viridiplantae</taxon>
        <taxon>Chlorophyta</taxon>
        <taxon>core chlorophytes</taxon>
        <taxon>Chlorophyceae</taxon>
        <taxon>CS clade</taxon>
        <taxon>Sphaeropleales</taxon>
        <taxon>Selenastraceae</taxon>
        <taxon>Raphidocelis</taxon>
    </lineage>
</organism>